<protein>
    <submittedName>
        <fullName evidence="4">4'-phosphopantetheinyl transferase superfamily protein</fullName>
    </submittedName>
</protein>
<feature type="domain" description="4'-phosphopantetheinyl transferase" evidence="3">
    <location>
        <begin position="106"/>
        <end position="184"/>
    </location>
</feature>
<dbReference type="InterPro" id="IPR037143">
    <property type="entry name" value="4-PPantetheinyl_Trfase_dom_sf"/>
</dbReference>
<dbReference type="AlphaFoldDB" id="A0AB39V0V6"/>
<proteinExistence type="inferred from homology"/>
<dbReference type="GO" id="GO:0005829">
    <property type="term" value="C:cytosol"/>
    <property type="evidence" value="ECO:0007669"/>
    <property type="project" value="TreeGrafter"/>
</dbReference>
<dbReference type="GO" id="GO:0008897">
    <property type="term" value="F:holo-[acyl-carrier-protein] synthase activity"/>
    <property type="evidence" value="ECO:0007669"/>
    <property type="project" value="InterPro"/>
</dbReference>
<dbReference type="GO" id="GO:0019878">
    <property type="term" value="P:lysine biosynthetic process via aminoadipic acid"/>
    <property type="evidence" value="ECO:0007669"/>
    <property type="project" value="TreeGrafter"/>
</dbReference>
<dbReference type="SUPFAM" id="SSF56214">
    <property type="entry name" value="4'-phosphopantetheinyl transferase"/>
    <property type="match status" value="2"/>
</dbReference>
<dbReference type="RefSeq" id="WP_369602912.1">
    <property type="nucleotide sequence ID" value="NZ_CP154858.1"/>
</dbReference>
<dbReference type="Pfam" id="PF01648">
    <property type="entry name" value="ACPS"/>
    <property type="match status" value="1"/>
</dbReference>
<dbReference type="InterPro" id="IPR008278">
    <property type="entry name" value="4-PPantetheinyl_Trfase_dom"/>
</dbReference>
<evidence type="ECO:0000313" key="4">
    <source>
        <dbReference type="EMBL" id="XDT73938.1"/>
    </source>
</evidence>
<dbReference type="Gene3D" id="3.90.470.20">
    <property type="entry name" value="4'-phosphopantetheinyl transferase domain"/>
    <property type="match status" value="2"/>
</dbReference>
<reference evidence="4" key="1">
    <citation type="submission" date="2024-05" db="EMBL/GenBank/DDBJ databases">
        <title>Genome sequencing of novel strain.</title>
        <authorList>
            <person name="Ganbat D."/>
            <person name="Ganbat S."/>
            <person name="Lee S.-J."/>
        </authorList>
    </citation>
    <scope>NUCLEOTIDE SEQUENCE</scope>
    <source>
        <strain evidence="4">SMD15-11</strain>
    </source>
</reference>
<organism evidence="4">
    <name type="scientific">Thermohahella caldifontis</name>
    <dbReference type="NCBI Taxonomy" id="3142973"/>
    <lineage>
        <taxon>Bacteria</taxon>
        <taxon>Pseudomonadati</taxon>
        <taxon>Pseudomonadota</taxon>
        <taxon>Gammaproteobacteria</taxon>
        <taxon>Oceanospirillales</taxon>
        <taxon>Hahellaceae</taxon>
        <taxon>Thermohahella</taxon>
    </lineage>
</organism>
<comment type="similarity">
    <text evidence="1">Belongs to the P-Pant transferase superfamily. Gsp/Sfp/HetI/AcpT family.</text>
</comment>
<dbReference type="KEGG" id="tcd:AAIA72_08200"/>
<dbReference type="EMBL" id="CP154858">
    <property type="protein sequence ID" value="XDT73938.1"/>
    <property type="molecule type" value="Genomic_DNA"/>
</dbReference>
<accession>A0AB39V0V6</accession>
<dbReference type="InterPro" id="IPR050559">
    <property type="entry name" value="P-Pant_transferase_sf"/>
</dbReference>
<dbReference type="PANTHER" id="PTHR12215">
    <property type="entry name" value="PHOSPHOPANTETHEINE TRANSFERASE"/>
    <property type="match status" value="1"/>
</dbReference>
<sequence length="230" mass="25130">MPTEIPVRIRCVVTGLPDDTDPLRSLLPDREWNALGAGAEAQRPRLVARALVRRVLGEQLGCPPADVPLARSDLGKPYVPDSGMAFSLSHTRTAVALAWNAADTDVGIDLDRRSHPAAGRLARRFFRAEEADGLSALEKGREDAFMQAWCLKEATLKCLGLTIAGHLNTLTVIRWQPLRVQAPVRTGLWSPGPHHWLAVACSTPFVLEAETPPRPFSGCLPLSHPVWMSD</sequence>
<evidence type="ECO:0000256" key="2">
    <source>
        <dbReference type="ARBA" id="ARBA00022679"/>
    </source>
</evidence>
<gene>
    <name evidence="4" type="ORF">AAIA72_08200</name>
</gene>
<evidence type="ECO:0000256" key="1">
    <source>
        <dbReference type="ARBA" id="ARBA00010990"/>
    </source>
</evidence>
<name>A0AB39V0V6_9GAMM</name>
<evidence type="ECO:0000259" key="3">
    <source>
        <dbReference type="Pfam" id="PF01648"/>
    </source>
</evidence>
<keyword evidence="2 4" id="KW-0808">Transferase</keyword>
<dbReference type="GO" id="GO:0000287">
    <property type="term" value="F:magnesium ion binding"/>
    <property type="evidence" value="ECO:0007669"/>
    <property type="project" value="InterPro"/>
</dbReference>
<dbReference type="PANTHER" id="PTHR12215:SF15">
    <property type="entry name" value="4'-PHOSPHOPANTETHEINYL TRANSFERASE SUPERFAMILY-RELATED"/>
    <property type="match status" value="1"/>
</dbReference>